<dbReference type="PROSITE" id="PS50168">
    <property type="entry name" value="DED"/>
    <property type="match status" value="1"/>
</dbReference>
<evidence type="ECO:0000256" key="3">
    <source>
        <dbReference type="SAM" id="MobiDB-lite"/>
    </source>
</evidence>
<dbReference type="EMBL" id="CACVKT020008136">
    <property type="protein sequence ID" value="CAC5413454.1"/>
    <property type="molecule type" value="Genomic_DNA"/>
</dbReference>
<keyword evidence="6" id="KW-1185">Reference proteome</keyword>
<dbReference type="InterPro" id="IPR011029">
    <property type="entry name" value="DEATH-like_dom_sf"/>
</dbReference>
<feature type="region of interest" description="Disordered" evidence="3">
    <location>
        <begin position="578"/>
        <end position="598"/>
    </location>
</feature>
<evidence type="ECO:0000256" key="1">
    <source>
        <dbReference type="ARBA" id="ARBA00022703"/>
    </source>
</evidence>
<dbReference type="Gene3D" id="1.10.533.10">
    <property type="entry name" value="Death Domain, Fas"/>
    <property type="match status" value="1"/>
</dbReference>
<dbReference type="GO" id="GO:0006915">
    <property type="term" value="P:apoptotic process"/>
    <property type="evidence" value="ECO:0007669"/>
    <property type="project" value="UniProtKB-KW"/>
</dbReference>
<dbReference type="AlphaFoldDB" id="A0A6J8DY04"/>
<feature type="domain" description="DED" evidence="4">
    <location>
        <begin position="74"/>
        <end position="154"/>
    </location>
</feature>
<dbReference type="InterPro" id="IPR001875">
    <property type="entry name" value="DED_dom"/>
</dbReference>
<organism evidence="5 6">
    <name type="scientific">Mytilus coruscus</name>
    <name type="common">Sea mussel</name>
    <dbReference type="NCBI Taxonomy" id="42192"/>
    <lineage>
        <taxon>Eukaryota</taxon>
        <taxon>Metazoa</taxon>
        <taxon>Spiralia</taxon>
        <taxon>Lophotrochozoa</taxon>
        <taxon>Mollusca</taxon>
        <taxon>Bivalvia</taxon>
        <taxon>Autobranchia</taxon>
        <taxon>Pteriomorphia</taxon>
        <taxon>Mytilida</taxon>
        <taxon>Mytiloidea</taxon>
        <taxon>Mytilidae</taxon>
        <taxon>Mytilinae</taxon>
        <taxon>Mytilus</taxon>
    </lineage>
</organism>
<dbReference type="Proteomes" id="UP000507470">
    <property type="component" value="Unassembled WGS sequence"/>
</dbReference>
<dbReference type="PANTHER" id="PTHR48169">
    <property type="entry name" value="DED DOMAIN-CONTAINING PROTEIN"/>
    <property type="match status" value="1"/>
</dbReference>
<dbReference type="OrthoDB" id="6160190at2759"/>
<name>A0A6J8DY04_MYTCO</name>
<keyword evidence="2" id="KW-0175">Coiled coil</keyword>
<evidence type="ECO:0000313" key="6">
    <source>
        <dbReference type="Proteomes" id="UP000507470"/>
    </source>
</evidence>
<evidence type="ECO:0000313" key="5">
    <source>
        <dbReference type="EMBL" id="CAC5413454.1"/>
    </source>
</evidence>
<dbReference type="GO" id="GO:0042981">
    <property type="term" value="P:regulation of apoptotic process"/>
    <property type="evidence" value="ECO:0007669"/>
    <property type="project" value="InterPro"/>
</dbReference>
<reference evidence="5 6" key="1">
    <citation type="submission" date="2020-06" db="EMBL/GenBank/DDBJ databases">
        <authorList>
            <person name="Li R."/>
            <person name="Bekaert M."/>
        </authorList>
    </citation>
    <scope>NUCLEOTIDE SEQUENCE [LARGE SCALE GENOMIC DNA]</scope>
    <source>
        <strain evidence="6">wild</strain>
    </source>
</reference>
<keyword evidence="1" id="KW-0053">Apoptosis</keyword>
<dbReference type="SUPFAM" id="SSF47986">
    <property type="entry name" value="DEATH domain"/>
    <property type="match status" value="1"/>
</dbReference>
<feature type="coiled-coil region" evidence="2">
    <location>
        <begin position="282"/>
        <end position="323"/>
    </location>
</feature>
<sequence>MEDLTDVLKLESFCCLFGWLKLFLSEALSVSQSDADCCESSVVVDRKVSLSQQEASSFRDDELHLPTPPSDDWPMNVFLNELADELTAEDLKKMKNLLSGLNGTAKGVLEAIKDPLDLFTHLRQKTILTRDNVVFLQAMLWHTKRKDLHNKFVKFAKERGNVIHFYSPSEKPENGYEYVKFHIGGKEKMNRHKLEHLRALVSFALCVPLDFVVVSGIEATNSILVTFMIPEGYAHVLSELSNKEKEYLGSQGVDAIWYNEKLISCIDIEIGEVDSIKKDEEIKLLLDQKNKLDSETESLQIQVLELQQSLRKCQQQSQSIQKNARNELAIITATLIQQYIDVKYSTQELNLNDIAFKNATRHFTHILKKMEKLGYDTNLIKYLLDANTTVVLKRQKNCFAWIEREQQNKIKRLQQDLIMVEYERDKLAYFLKAGISKPVLTENEEFFMRLCAANMHMPFTRTTSVSVEMQEEMTEEIGIERMQEIMFKILKTWDDTLNEKEREILIKKFLPTDAQKAFKESKVPLLEFLWANHIKNDNGADIHLWIVTLLAVIKRMDLHEIWVKKSDLLIKAFMRSGSSEENPCSESEDDIPDLQLHRRNSKKFKPEAKLKTRRKKTPAVEPKYNQPVSEVVYEMREMLARNLKLTERFAHFALDQSSLTGKSESNILTDFSKTYQGRLLSIGLSVSKVGYLHHFDIFQKLYKSSWCHSRDTTSCCYLK</sequence>
<gene>
    <name evidence="5" type="ORF">MCOR_46341</name>
</gene>
<evidence type="ECO:0000259" key="4">
    <source>
        <dbReference type="PROSITE" id="PS50168"/>
    </source>
</evidence>
<dbReference type="PANTHER" id="PTHR48169:SF7">
    <property type="entry name" value="CASPASE 10"/>
    <property type="match status" value="1"/>
</dbReference>
<dbReference type="CDD" id="cd00045">
    <property type="entry name" value="DED"/>
    <property type="match status" value="1"/>
</dbReference>
<dbReference type="Pfam" id="PF01335">
    <property type="entry name" value="DED"/>
    <property type="match status" value="1"/>
</dbReference>
<accession>A0A6J8DY04</accession>
<proteinExistence type="predicted"/>
<protein>
    <recommendedName>
        <fullName evidence="4">DED domain-containing protein</fullName>
    </recommendedName>
</protein>
<evidence type="ECO:0000256" key="2">
    <source>
        <dbReference type="SAM" id="Coils"/>
    </source>
</evidence>